<reference evidence="4" key="1">
    <citation type="submission" date="2023-07" db="EMBL/GenBank/DDBJ databases">
        <title>Characterization of two Paracoccaceae strains isolated from Phycosphere and proposal of Xinfangfangia lacusdiani sp. nov.</title>
        <authorList>
            <person name="Deng Y."/>
            <person name="Zhang Y.Q."/>
        </authorList>
    </citation>
    <scope>NUCLEOTIDE SEQUENCE [LARGE SCALE GENOMIC DNA]</scope>
    <source>
        <strain evidence="4">CPCC 101403</strain>
    </source>
</reference>
<dbReference type="EMBL" id="JAVRQI010000001">
    <property type="protein sequence ID" value="MDT1060571.1"/>
    <property type="molecule type" value="Genomic_DNA"/>
</dbReference>
<organism evidence="3 4">
    <name type="scientific">Paracoccus broussonetiae</name>
    <dbReference type="NCBI Taxonomy" id="3075834"/>
    <lineage>
        <taxon>Bacteria</taxon>
        <taxon>Pseudomonadati</taxon>
        <taxon>Pseudomonadota</taxon>
        <taxon>Alphaproteobacteria</taxon>
        <taxon>Rhodobacterales</taxon>
        <taxon>Paracoccaceae</taxon>
        <taxon>Paracoccus</taxon>
    </lineage>
</organism>
<proteinExistence type="predicted"/>
<gene>
    <name evidence="3" type="ORF">RM190_01805</name>
</gene>
<dbReference type="RefSeq" id="WP_311757666.1">
    <property type="nucleotide sequence ID" value="NZ_JAVRQI010000001.1"/>
</dbReference>
<protein>
    <submittedName>
        <fullName evidence="3">Uncharacterized protein</fullName>
    </submittedName>
</protein>
<evidence type="ECO:0000313" key="4">
    <source>
        <dbReference type="Proteomes" id="UP001251085"/>
    </source>
</evidence>
<evidence type="ECO:0000313" key="3">
    <source>
        <dbReference type="EMBL" id="MDT1060571.1"/>
    </source>
</evidence>
<keyword evidence="2" id="KW-1133">Transmembrane helix</keyword>
<evidence type="ECO:0000256" key="1">
    <source>
        <dbReference type="SAM" id="Coils"/>
    </source>
</evidence>
<keyword evidence="2" id="KW-0812">Transmembrane</keyword>
<keyword evidence="2" id="KW-0472">Membrane</keyword>
<dbReference type="Proteomes" id="UP001251085">
    <property type="component" value="Unassembled WGS sequence"/>
</dbReference>
<feature type="coiled-coil region" evidence="1">
    <location>
        <begin position="42"/>
        <end position="80"/>
    </location>
</feature>
<sequence length="110" mass="12659">MNRNEFIIATAVILFAAFLLGWFASWLIHRLGRVTRAEMGELESMAQQLHDAEEARDKAVRELEEREAELVGRVGKAESELQSVQGELKESHVEIEELRDYIERRLGKHA</sequence>
<comment type="caution">
    <text evidence="3">The sequence shown here is derived from an EMBL/GenBank/DDBJ whole genome shotgun (WGS) entry which is preliminary data.</text>
</comment>
<keyword evidence="4" id="KW-1185">Reference proteome</keyword>
<name>A0ABU3E8M4_9RHOB</name>
<evidence type="ECO:0000256" key="2">
    <source>
        <dbReference type="SAM" id="Phobius"/>
    </source>
</evidence>
<feature type="transmembrane region" description="Helical" evidence="2">
    <location>
        <begin position="6"/>
        <end position="28"/>
    </location>
</feature>
<keyword evidence="1" id="KW-0175">Coiled coil</keyword>
<accession>A0ABU3E8M4</accession>